<dbReference type="AlphaFoldDB" id="A0A399R352"/>
<accession>A0A399R352</accession>
<organism evidence="5 6">
    <name type="scientific">Henriciella barbarensis</name>
    <dbReference type="NCBI Taxonomy" id="86342"/>
    <lineage>
        <taxon>Bacteria</taxon>
        <taxon>Pseudomonadati</taxon>
        <taxon>Pseudomonadota</taxon>
        <taxon>Alphaproteobacteria</taxon>
        <taxon>Hyphomonadales</taxon>
        <taxon>Hyphomonadaceae</taxon>
        <taxon>Henriciella</taxon>
    </lineage>
</organism>
<dbReference type="InterPro" id="IPR055396">
    <property type="entry name" value="DUF7088"/>
</dbReference>
<dbReference type="Pfam" id="PF09822">
    <property type="entry name" value="ABC_transp_aux"/>
    <property type="match status" value="1"/>
</dbReference>
<keyword evidence="1" id="KW-0175">Coiled coil</keyword>
<keyword evidence="2" id="KW-0812">Transmembrane</keyword>
<feature type="domain" description="ABC-type uncharacterised transport system" evidence="3">
    <location>
        <begin position="175"/>
        <end position="483"/>
    </location>
</feature>
<evidence type="ECO:0000256" key="1">
    <source>
        <dbReference type="SAM" id="Coils"/>
    </source>
</evidence>
<proteinExistence type="predicted"/>
<name>A0A399R352_9PROT</name>
<evidence type="ECO:0000259" key="4">
    <source>
        <dbReference type="Pfam" id="PF23357"/>
    </source>
</evidence>
<evidence type="ECO:0000313" key="5">
    <source>
        <dbReference type="EMBL" id="RIJ24297.1"/>
    </source>
</evidence>
<evidence type="ECO:0000313" key="6">
    <source>
        <dbReference type="Proteomes" id="UP000265431"/>
    </source>
</evidence>
<keyword evidence="2" id="KW-0472">Membrane</keyword>
<sequence length="628" mass="69109">MTPRAFLPAATALILAIFIAATLIIYPLTRPARVDFTQNALFTLSPETRSVLDTLEEPIELTFVYTRQVGQDYPQVRAYATRVRELLDSYSAVAGSNLKITEIDPKPFSEAEDQALAAGIDAVDTEGDDPLYFGIIGQNTVDEQRVFAFLAPEREETLEYDLTRLIARLDRPEPPRIGLLTTLPGMGADGGEGGYTLLQEMERSFSVESVASDFYALPEDLDALIMIHPPELTEWQSWIIDQYILRTGRAVMLLDAAAKTSPEPPSRRVERRIRSDLGRFGDVWGVTLAEDVIADTETALPIQAPTGSGRTGIVRHPLYLSTPPAMMSQDSILTAPLSRSVNFASSGALILDEASPIDKEVLIETGTAPSWIDPETAMTDIGVEEALALYEPTEGARALGVRVHGTLVSAFPDGQPDPDLPDDPVMAQFAAEAIEQAQPHISSSEREAEILILADADLVDDGLYIDMQRQSAFADNGALIMNALDMMSGNANLLSLRARASSRRTMTRVEAMRDKAQARFFEEQAQLESQLAESEARLQELLQIDSRDSALLDAATGASLSAEQQEELGQLRNEVLETRERLRSIERDFRRNIDGLEGWLKFINIFAGAILIGAVGCFVWWRRRKAPA</sequence>
<evidence type="ECO:0000259" key="3">
    <source>
        <dbReference type="Pfam" id="PF09822"/>
    </source>
</evidence>
<protein>
    <submittedName>
        <fullName evidence="5">Uncharacterized protein</fullName>
    </submittedName>
</protein>
<comment type="caution">
    <text evidence="5">The sequence shown here is derived from an EMBL/GenBank/DDBJ whole genome shotgun (WGS) entry which is preliminary data.</text>
</comment>
<feature type="domain" description="DUF7088" evidence="4">
    <location>
        <begin position="38"/>
        <end position="135"/>
    </location>
</feature>
<feature type="coiled-coil region" evidence="1">
    <location>
        <begin position="524"/>
        <end position="588"/>
    </location>
</feature>
<dbReference type="EMBL" id="QWGB01000005">
    <property type="protein sequence ID" value="RIJ24297.1"/>
    <property type="molecule type" value="Genomic_DNA"/>
</dbReference>
<gene>
    <name evidence="5" type="ORF">D1224_08665</name>
</gene>
<dbReference type="InterPro" id="IPR019196">
    <property type="entry name" value="ABC_transp_unknown"/>
</dbReference>
<feature type="transmembrane region" description="Helical" evidence="2">
    <location>
        <begin position="599"/>
        <end position="621"/>
    </location>
</feature>
<keyword evidence="2" id="KW-1133">Transmembrane helix</keyword>
<dbReference type="Pfam" id="PF23357">
    <property type="entry name" value="DUF7088"/>
    <property type="match status" value="1"/>
</dbReference>
<keyword evidence="6" id="KW-1185">Reference proteome</keyword>
<reference evidence="5 6" key="1">
    <citation type="submission" date="2018-08" db="EMBL/GenBank/DDBJ databases">
        <title>Henriciella mobilis sp. nov., isolated from seawater.</title>
        <authorList>
            <person name="Cheng H."/>
            <person name="Wu Y.-H."/>
            <person name="Xu X.-W."/>
            <person name="Guo L.-L."/>
        </authorList>
    </citation>
    <scope>NUCLEOTIDE SEQUENCE [LARGE SCALE GENOMIC DNA]</scope>
    <source>
        <strain evidence="5 6">CCUG66934</strain>
    </source>
</reference>
<dbReference type="Proteomes" id="UP000265431">
    <property type="component" value="Unassembled WGS sequence"/>
</dbReference>
<evidence type="ECO:0000256" key="2">
    <source>
        <dbReference type="SAM" id="Phobius"/>
    </source>
</evidence>